<evidence type="ECO:0000313" key="2">
    <source>
        <dbReference type="EMBL" id="KAL2079719.1"/>
    </source>
</evidence>
<name>A0ABD1IYL6_9TELE</name>
<evidence type="ECO:0000259" key="1">
    <source>
        <dbReference type="Pfam" id="PF09004"/>
    </source>
</evidence>
<keyword evidence="3" id="KW-1185">Reference proteome</keyword>
<dbReference type="Pfam" id="PF09004">
    <property type="entry name" value="ALKBH8_N"/>
    <property type="match status" value="1"/>
</dbReference>
<sequence length="127" mass="14067">MSLGFESLRFLRVHISQDLYWSTNTSAVAKKGTQRLHSLRILKKAQLPSTIGKLFGELWSEVGARVETEAMERKRGPGLGWAELTCVEKGGGLWRGTLARKKEAGAGHLTSQWTLVLAAKLQESFIT</sequence>
<comment type="caution">
    <text evidence="2">The sequence shown here is derived from an EMBL/GenBank/DDBJ whole genome shotgun (WGS) entry which is preliminary data.</text>
</comment>
<proteinExistence type="predicted"/>
<organism evidence="2 3">
    <name type="scientific">Coilia grayii</name>
    <name type="common">Gray's grenadier anchovy</name>
    <dbReference type="NCBI Taxonomy" id="363190"/>
    <lineage>
        <taxon>Eukaryota</taxon>
        <taxon>Metazoa</taxon>
        <taxon>Chordata</taxon>
        <taxon>Craniata</taxon>
        <taxon>Vertebrata</taxon>
        <taxon>Euteleostomi</taxon>
        <taxon>Actinopterygii</taxon>
        <taxon>Neopterygii</taxon>
        <taxon>Teleostei</taxon>
        <taxon>Clupei</taxon>
        <taxon>Clupeiformes</taxon>
        <taxon>Clupeoidei</taxon>
        <taxon>Engraulidae</taxon>
        <taxon>Coilinae</taxon>
        <taxon>Coilia</taxon>
    </lineage>
</organism>
<accession>A0ABD1IYL6</accession>
<dbReference type="EMBL" id="JBHFQA010000022">
    <property type="protein sequence ID" value="KAL2079719.1"/>
    <property type="molecule type" value="Genomic_DNA"/>
</dbReference>
<gene>
    <name evidence="2" type="ORF">ACEWY4_025463</name>
</gene>
<dbReference type="Proteomes" id="UP001591681">
    <property type="component" value="Unassembled WGS sequence"/>
</dbReference>
<protein>
    <recommendedName>
        <fullName evidence="1">Alkylated DNA repair protein AlkB homologue 8 N-terminal domain-containing protein</fullName>
    </recommendedName>
</protein>
<feature type="domain" description="Alkylated DNA repair protein AlkB homologue 8 N-terminal" evidence="1">
    <location>
        <begin position="21"/>
        <end position="49"/>
    </location>
</feature>
<reference evidence="2 3" key="1">
    <citation type="submission" date="2024-09" db="EMBL/GenBank/DDBJ databases">
        <title>A chromosome-level genome assembly of Gray's grenadier anchovy, Coilia grayii.</title>
        <authorList>
            <person name="Fu Z."/>
        </authorList>
    </citation>
    <scope>NUCLEOTIDE SEQUENCE [LARGE SCALE GENOMIC DNA]</scope>
    <source>
        <strain evidence="2">G4</strain>
        <tissue evidence="2">Muscle</tissue>
    </source>
</reference>
<dbReference type="AlphaFoldDB" id="A0ABD1IYL6"/>
<evidence type="ECO:0000313" key="3">
    <source>
        <dbReference type="Proteomes" id="UP001591681"/>
    </source>
</evidence>
<dbReference type="InterPro" id="IPR015095">
    <property type="entry name" value="AlkB_hom8_N"/>
</dbReference>